<accession>A0A392R4J3</accession>
<keyword evidence="2" id="KW-1185">Reference proteome</keyword>
<comment type="caution">
    <text evidence="1">The sequence shown here is derived from an EMBL/GenBank/DDBJ whole genome shotgun (WGS) entry which is preliminary data.</text>
</comment>
<dbReference type="AlphaFoldDB" id="A0A392R4J3"/>
<dbReference type="EMBL" id="LXQA010184052">
    <property type="protein sequence ID" value="MCI31024.1"/>
    <property type="molecule type" value="Genomic_DNA"/>
</dbReference>
<feature type="non-terminal residue" evidence="1">
    <location>
        <position position="1"/>
    </location>
</feature>
<reference evidence="1 2" key="1">
    <citation type="journal article" date="2018" name="Front. Plant Sci.">
        <title>Red Clover (Trifolium pratense) and Zigzag Clover (T. medium) - A Picture of Genomic Similarities and Differences.</title>
        <authorList>
            <person name="Dluhosova J."/>
            <person name="Istvanek J."/>
            <person name="Nedelnik J."/>
            <person name="Repkova J."/>
        </authorList>
    </citation>
    <scope>NUCLEOTIDE SEQUENCE [LARGE SCALE GENOMIC DNA]</scope>
    <source>
        <strain evidence="2">cv. 10/8</strain>
        <tissue evidence="1">Leaf</tissue>
    </source>
</reference>
<sequence length="126" mass="14179">GQPEPEVFPGGPSDKTVLYDYRAPHIARCVYDDKDCEMIMPVSNGGKMTKVTRDVYELDWWPATMEATGMIGLDQTGYSFLDPALLSTFVEKWHGETSSFHMPSGEMTVRWMTCAVFCISPLRDVC</sequence>
<protein>
    <submittedName>
        <fullName evidence="1">Serine/threonine-protein phosphatase 7 long form-like protein</fullName>
    </submittedName>
</protein>
<organism evidence="1 2">
    <name type="scientific">Trifolium medium</name>
    <dbReference type="NCBI Taxonomy" id="97028"/>
    <lineage>
        <taxon>Eukaryota</taxon>
        <taxon>Viridiplantae</taxon>
        <taxon>Streptophyta</taxon>
        <taxon>Embryophyta</taxon>
        <taxon>Tracheophyta</taxon>
        <taxon>Spermatophyta</taxon>
        <taxon>Magnoliopsida</taxon>
        <taxon>eudicotyledons</taxon>
        <taxon>Gunneridae</taxon>
        <taxon>Pentapetalae</taxon>
        <taxon>rosids</taxon>
        <taxon>fabids</taxon>
        <taxon>Fabales</taxon>
        <taxon>Fabaceae</taxon>
        <taxon>Papilionoideae</taxon>
        <taxon>50 kb inversion clade</taxon>
        <taxon>NPAAA clade</taxon>
        <taxon>Hologalegina</taxon>
        <taxon>IRL clade</taxon>
        <taxon>Trifolieae</taxon>
        <taxon>Trifolium</taxon>
    </lineage>
</organism>
<evidence type="ECO:0000313" key="1">
    <source>
        <dbReference type="EMBL" id="MCI31024.1"/>
    </source>
</evidence>
<proteinExistence type="predicted"/>
<name>A0A392R4J3_9FABA</name>
<evidence type="ECO:0000313" key="2">
    <source>
        <dbReference type="Proteomes" id="UP000265520"/>
    </source>
</evidence>
<dbReference type="Proteomes" id="UP000265520">
    <property type="component" value="Unassembled WGS sequence"/>
</dbReference>